<evidence type="ECO:0000256" key="1">
    <source>
        <dbReference type="SAM" id="MobiDB-lite"/>
    </source>
</evidence>
<keyword evidence="2" id="KW-1133">Transmembrane helix</keyword>
<evidence type="ECO:0000313" key="3">
    <source>
        <dbReference type="EMBL" id="CAB4571098.1"/>
    </source>
</evidence>
<dbReference type="EMBL" id="CAEZSR010000096">
    <property type="protein sequence ID" value="CAB4571098.1"/>
    <property type="molecule type" value="Genomic_DNA"/>
</dbReference>
<name>A0A6J6ED12_9ZZZZ</name>
<keyword evidence="2" id="KW-0472">Membrane</keyword>
<protein>
    <submittedName>
        <fullName evidence="3">Unannotated protein</fullName>
    </submittedName>
</protein>
<keyword evidence="2" id="KW-0812">Transmembrane</keyword>
<accession>A0A6J6ED12</accession>
<feature type="region of interest" description="Disordered" evidence="1">
    <location>
        <begin position="1"/>
        <end position="26"/>
    </location>
</feature>
<reference evidence="3" key="1">
    <citation type="submission" date="2020-05" db="EMBL/GenBank/DDBJ databases">
        <authorList>
            <person name="Chiriac C."/>
            <person name="Salcher M."/>
            <person name="Ghai R."/>
            <person name="Kavagutti S V."/>
        </authorList>
    </citation>
    <scope>NUCLEOTIDE SEQUENCE</scope>
</reference>
<proteinExistence type="predicted"/>
<sequence>MSTDAGRPTHDPSPGADPDAGSAGGRAAAFDPVRARRAQVARWTKLANQLGWACFGVAVAAFALTFAVGFSGGMSALIIGAVVAGTVLLAPAIVLGYAVKAAERDDRERGL</sequence>
<gene>
    <name evidence="3" type="ORF">UFOPK1493_02401</name>
</gene>
<feature type="compositionally biased region" description="Low complexity" evidence="1">
    <location>
        <begin position="12"/>
        <end position="26"/>
    </location>
</feature>
<evidence type="ECO:0000256" key="2">
    <source>
        <dbReference type="SAM" id="Phobius"/>
    </source>
</evidence>
<organism evidence="3">
    <name type="scientific">freshwater metagenome</name>
    <dbReference type="NCBI Taxonomy" id="449393"/>
    <lineage>
        <taxon>unclassified sequences</taxon>
        <taxon>metagenomes</taxon>
        <taxon>ecological metagenomes</taxon>
    </lineage>
</organism>
<feature type="transmembrane region" description="Helical" evidence="2">
    <location>
        <begin position="50"/>
        <end position="70"/>
    </location>
</feature>
<dbReference type="AlphaFoldDB" id="A0A6J6ED12"/>
<feature type="transmembrane region" description="Helical" evidence="2">
    <location>
        <begin position="76"/>
        <end position="99"/>
    </location>
</feature>